<comment type="similarity">
    <text evidence="1">Belongs to the glutaredoxin family.</text>
</comment>
<protein>
    <recommendedName>
        <fullName evidence="1">Glutaredoxin-like protein</fullName>
    </recommendedName>
</protein>
<accession>A0A8H6R861</accession>
<feature type="non-terminal residue" evidence="2">
    <location>
        <position position="114"/>
    </location>
</feature>
<keyword evidence="1" id="KW-0249">Electron transport</keyword>
<evidence type="ECO:0000313" key="2">
    <source>
        <dbReference type="EMBL" id="KAF7186341.1"/>
    </source>
</evidence>
<dbReference type="PANTHER" id="PTHR33558:SF1">
    <property type="entry name" value="GLUTAREDOXIN-LIKE PROTEIN C5ORF63 HOMOLOG"/>
    <property type="match status" value="1"/>
</dbReference>
<dbReference type="OrthoDB" id="429967at2759"/>
<dbReference type="Gene3D" id="3.40.30.10">
    <property type="entry name" value="Glutaredoxin"/>
    <property type="match status" value="1"/>
</dbReference>
<dbReference type="InterPro" id="IPR052565">
    <property type="entry name" value="Glutaredoxin-like_YDR286C"/>
</dbReference>
<reference evidence="2" key="1">
    <citation type="submission" date="2020-04" db="EMBL/GenBank/DDBJ databases">
        <title>Draft genome resource of the tomato pathogen Pseudocercospora fuligena.</title>
        <authorList>
            <person name="Zaccaron A."/>
        </authorList>
    </citation>
    <scope>NUCLEOTIDE SEQUENCE</scope>
    <source>
        <strain evidence="2">PF001</strain>
    </source>
</reference>
<dbReference type="InterPro" id="IPR008554">
    <property type="entry name" value="Glutaredoxin-like"/>
</dbReference>
<comment type="caution">
    <text evidence="2">The sequence shown here is derived from an EMBL/GenBank/DDBJ whole genome shotgun (WGS) entry which is preliminary data.</text>
</comment>
<sequence length="114" mass="13593">APCHGTMRATRAILQHSLRLTLFTHDHCSLCHSVKGVMSRVWDRRHFDYREVDILAPENSRWRKLYEMDIPVVHIDRTAILRTQHDETTASARKLKHRFTEEQLERVMDEVEKM</sequence>
<name>A0A8H6R861_9PEZI</name>
<dbReference type="PANTHER" id="PTHR33558">
    <property type="entry name" value="GLUTAREDOXIN-LIKE PROTEIN C5ORF63 HOMOLOG"/>
    <property type="match status" value="1"/>
</dbReference>
<evidence type="ECO:0000256" key="1">
    <source>
        <dbReference type="RuleBase" id="RU363082"/>
    </source>
</evidence>
<dbReference type="InterPro" id="IPR036249">
    <property type="entry name" value="Thioredoxin-like_sf"/>
</dbReference>
<keyword evidence="1" id="KW-0813">Transport</keyword>
<dbReference type="AlphaFoldDB" id="A0A8H6R861"/>
<proteinExistence type="inferred from homology"/>
<dbReference type="Pfam" id="PF05768">
    <property type="entry name" value="Glrx-like"/>
    <property type="match status" value="1"/>
</dbReference>
<gene>
    <name evidence="2" type="ORF">HII31_12416</name>
</gene>
<dbReference type="SUPFAM" id="SSF52833">
    <property type="entry name" value="Thioredoxin-like"/>
    <property type="match status" value="1"/>
</dbReference>
<evidence type="ECO:0000313" key="3">
    <source>
        <dbReference type="Proteomes" id="UP000660729"/>
    </source>
</evidence>
<keyword evidence="3" id="KW-1185">Reference proteome</keyword>
<dbReference type="EMBL" id="JABCIY010000258">
    <property type="protein sequence ID" value="KAF7186341.1"/>
    <property type="molecule type" value="Genomic_DNA"/>
</dbReference>
<dbReference type="Proteomes" id="UP000660729">
    <property type="component" value="Unassembled WGS sequence"/>
</dbReference>
<organism evidence="2 3">
    <name type="scientific">Pseudocercospora fuligena</name>
    <dbReference type="NCBI Taxonomy" id="685502"/>
    <lineage>
        <taxon>Eukaryota</taxon>
        <taxon>Fungi</taxon>
        <taxon>Dikarya</taxon>
        <taxon>Ascomycota</taxon>
        <taxon>Pezizomycotina</taxon>
        <taxon>Dothideomycetes</taxon>
        <taxon>Dothideomycetidae</taxon>
        <taxon>Mycosphaerellales</taxon>
        <taxon>Mycosphaerellaceae</taxon>
        <taxon>Pseudocercospora</taxon>
    </lineage>
</organism>